<dbReference type="PANTHER" id="PTHR34219:SF9">
    <property type="entry name" value="IRON-REGULATED INNER MEMBRANE PROTEIN"/>
    <property type="match status" value="1"/>
</dbReference>
<dbReference type="Pfam" id="PF03929">
    <property type="entry name" value="PepSY_TM"/>
    <property type="match status" value="1"/>
</dbReference>
<dbReference type="PANTHER" id="PTHR34219">
    <property type="entry name" value="IRON-REGULATED INNER MEMBRANE PROTEIN-RELATED"/>
    <property type="match status" value="1"/>
</dbReference>
<organism evidence="2 3">
    <name type="scientific">Brytella acorum</name>
    <dbReference type="NCBI Taxonomy" id="2959299"/>
    <lineage>
        <taxon>Bacteria</taxon>
        <taxon>Pseudomonadati</taxon>
        <taxon>Pseudomonadota</taxon>
        <taxon>Alphaproteobacteria</taxon>
        <taxon>Acetobacterales</taxon>
        <taxon>Acetobacteraceae</taxon>
        <taxon>Brytella</taxon>
    </lineage>
</organism>
<evidence type="ECO:0000313" key="2">
    <source>
        <dbReference type="EMBL" id="CAI9119909.1"/>
    </source>
</evidence>
<feature type="transmembrane region" description="Helical" evidence="1">
    <location>
        <begin position="355"/>
        <end position="376"/>
    </location>
</feature>
<feature type="transmembrane region" description="Helical" evidence="1">
    <location>
        <begin position="397"/>
        <end position="422"/>
    </location>
</feature>
<evidence type="ECO:0000313" key="3">
    <source>
        <dbReference type="Proteomes" id="UP001176960"/>
    </source>
</evidence>
<feature type="transmembrane region" description="Helical" evidence="1">
    <location>
        <begin position="17"/>
        <end position="38"/>
    </location>
</feature>
<reference evidence="2" key="1">
    <citation type="submission" date="2023-03" db="EMBL/GenBank/DDBJ databases">
        <authorList>
            <person name="Cleenwerck I."/>
        </authorList>
    </citation>
    <scope>NUCLEOTIDE SEQUENCE</scope>
    <source>
        <strain evidence="2">LMG 32879</strain>
    </source>
</reference>
<comment type="caution">
    <text evidence="2">The sequence shown here is derived from an EMBL/GenBank/DDBJ whole genome shotgun (WGS) entry which is preliminary data.</text>
</comment>
<feature type="transmembrane region" description="Helical" evidence="1">
    <location>
        <begin position="198"/>
        <end position="219"/>
    </location>
</feature>
<name>A0AA35UUZ2_9PROT</name>
<keyword evidence="1" id="KW-0472">Membrane</keyword>
<feature type="transmembrane region" description="Helical" evidence="1">
    <location>
        <begin position="458"/>
        <end position="476"/>
    </location>
</feature>
<keyword evidence="1" id="KW-1133">Transmembrane helix</keyword>
<dbReference type="InterPro" id="IPR005625">
    <property type="entry name" value="PepSY-ass_TM"/>
</dbReference>
<dbReference type="Proteomes" id="UP001176960">
    <property type="component" value="Unassembled WGS sequence"/>
</dbReference>
<evidence type="ECO:0000256" key="1">
    <source>
        <dbReference type="SAM" id="Phobius"/>
    </source>
</evidence>
<accession>A0AA35UUZ2</accession>
<feature type="transmembrane region" description="Helical" evidence="1">
    <location>
        <begin position="434"/>
        <end position="451"/>
    </location>
</feature>
<feature type="transmembrane region" description="Helical" evidence="1">
    <location>
        <begin position="149"/>
        <end position="172"/>
    </location>
</feature>
<keyword evidence="1" id="KW-0812">Transmembrane</keyword>
<feature type="transmembrane region" description="Helical" evidence="1">
    <location>
        <begin position="482"/>
        <end position="504"/>
    </location>
</feature>
<protein>
    <submittedName>
        <fullName evidence="2">PepSY-associated TM helix domain-containing protein</fullName>
    </submittedName>
</protein>
<sequence length="517" mass="56374">MKIRGDIVQTYRDVHSWVGIISALFLFVAFYAGAISMLEQPLQDWLSPAVHLPAPVPLARTPELLARIFADYPEARENYTIVLADDAAARGRVIWSPSRGQARGPVPVRAAGLDADGALVTSKPATSQTARFIDVLHQQVGLPLPHETAMIVMGVVALLYAIALISGVIAYLPSLAKTLFAVRIDGGARKRWLDFHNLLGIFSLPFHIVMALTSVVFAFHEQIFSLEHMLISPTRPAGLHQGPRPMPMPHRERPSPTPVLPPMAILEALTRQAPGFVPETLNYTRMHDRMTLRVTGHDDRYSLRGPTEGFANLDPSTGRIISADYMPGHQPAAFAILTTFFALHFGSFGGVWVRWGYVVLGFGGAFLFYTGNRLWIVSRRRRERRSGLMRDTRGTRFLEALTSGCTLGCIAGISAIFCASPYLTSGGEYGSVSMLYYSVFAIFVTSGFILPPPVAHRLHLAIAGIITLGIPVALAIAPQTSLLSPIGGSLTLCTVLIGFTLLFASRRPFRATLPPQG</sequence>
<dbReference type="AlphaFoldDB" id="A0AA35UUZ2"/>
<proteinExistence type="predicted"/>
<dbReference type="EMBL" id="CATKSH010000003">
    <property type="protein sequence ID" value="CAI9119909.1"/>
    <property type="molecule type" value="Genomic_DNA"/>
</dbReference>
<gene>
    <name evidence="2" type="ORF">LMG32879_000735</name>
</gene>
<keyword evidence="3" id="KW-1185">Reference proteome</keyword>
<dbReference type="RefSeq" id="WP_289840850.1">
    <property type="nucleotide sequence ID" value="NZ_CATKSH010000003.1"/>
</dbReference>